<evidence type="ECO:0000313" key="13">
    <source>
        <dbReference type="EMBL" id="ARJ70469.1"/>
    </source>
</evidence>
<evidence type="ECO:0000256" key="4">
    <source>
        <dbReference type="ARBA" id="ARBA00022553"/>
    </source>
</evidence>
<dbReference type="EC" id="2.7.13.3" evidence="3"/>
<dbReference type="Proteomes" id="UP000193017">
    <property type="component" value="Chromosome"/>
</dbReference>
<evidence type="ECO:0000256" key="6">
    <source>
        <dbReference type="ARBA" id="ARBA00022692"/>
    </source>
</evidence>
<evidence type="ECO:0000256" key="3">
    <source>
        <dbReference type="ARBA" id="ARBA00012438"/>
    </source>
</evidence>
<dbReference type="InterPro" id="IPR004358">
    <property type="entry name" value="Sig_transdc_His_kin-like_C"/>
</dbReference>
<dbReference type="InterPro" id="IPR036890">
    <property type="entry name" value="HATPase_C_sf"/>
</dbReference>
<dbReference type="GO" id="GO:0004673">
    <property type="term" value="F:protein histidine kinase activity"/>
    <property type="evidence" value="ECO:0007669"/>
    <property type="project" value="UniProtKB-EC"/>
</dbReference>
<name>A0A1W6D0A5_9RHOB</name>
<dbReference type="PROSITE" id="PS50109">
    <property type="entry name" value="HIS_KIN"/>
    <property type="match status" value="1"/>
</dbReference>
<organism evidence="13 14">
    <name type="scientific">Paracoccus contaminans</name>
    <dbReference type="NCBI Taxonomy" id="1945662"/>
    <lineage>
        <taxon>Bacteria</taxon>
        <taxon>Pseudomonadati</taxon>
        <taxon>Pseudomonadota</taxon>
        <taxon>Alphaproteobacteria</taxon>
        <taxon>Rhodobacterales</taxon>
        <taxon>Paracoccaceae</taxon>
        <taxon>Paracoccus</taxon>
    </lineage>
</organism>
<feature type="region of interest" description="Disordered" evidence="10">
    <location>
        <begin position="375"/>
        <end position="394"/>
    </location>
</feature>
<sequence>MIPRLGSIRARLLAAAALWLTLALLAAWWVIGGLLAGFITDRFDAETAAIADSIIAGIEADEDGGLRLVAPPIDPRFSVPLSLWSWQLQDEGGQVIDKAPSLLDLYLHPPQAEFAGGPGTGPEGEPLRVLHRHFTLPGEDAPLSVTVTAPVAEITGAISRLRRPLALALAALGAGLAAATLAQVTLGLRSLDRLGRDIRAIRQGQAESLPQQPMAELRPVTAEINALLEANRSVIGRARDHLGNLAHSLRTPMAALANTLPPDHPGQDMIARMDRQIGWHLRRARSAGAPRLLGHWTPVAAVIDDILLVLRQPCRDRGLAVSIACPPDARFAGERQDLEEMLGNLLENAVKYAASRIAVTVEGKGPSLTLTVADDGPGLPQSGHSTALARGGRLDERGPPGAGLGLAIVADLAALHGGSLHLGVAAMGGLAARLTLPA</sequence>
<keyword evidence="6 11" id="KW-0812">Transmembrane</keyword>
<dbReference type="SUPFAM" id="SSF55874">
    <property type="entry name" value="ATPase domain of HSP90 chaperone/DNA topoisomerase II/histidine kinase"/>
    <property type="match status" value="1"/>
</dbReference>
<dbReference type="RefSeq" id="WP_085378935.1">
    <property type="nucleotide sequence ID" value="NZ_CP020612.1"/>
</dbReference>
<dbReference type="SMART" id="SM00387">
    <property type="entry name" value="HATPase_c"/>
    <property type="match status" value="1"/>
</dbReference>
<dbReference type="PANTHER" id="PTHR45436">
    <property type="entry name" value="SENSOR HISTIDINE KINASE YKOH"/>
    <property type="match status" value="1"/>
</dbReference>
<dbReference type="InterPro" id="IPR003594">
    <property type="entry name" value="HATPase_dom"/>
</dbReference>
<keyword evidence="9 11" id="KW-0472">Membrane</keyword>
<dbReference type="EMBL" id="CP020612">
    <property type="protein sequence ID" value="ARJ70469.1"/>
    <property type="molecule type" value="Genomic_DNA"/>
</dbReference>
<dbReference type="KEGG" id="pcon:B0A89_13295"/>
<evidence type="ECO:0000256" key="5">
    <source>
        <dbReference type="ARBA" id="ARBA00022679"/>
    </source>
</evidence>
<evidence type="ECO:0000256" key="10">
    <source>
        <dbReference type="SAM" id="MobiDB-lite"/>
    </source>
</evidence>
<dbReference type="OrthoDB" id="9815202at2"/>
<feature type="transmembrane region" description="Helical" evidence="11">
    <location>
        <begin position="165"/>
        <end position="188"/>
    </location>
</feature>
<evidence type="ECO:0000259" key="12">
    <source>
        <dbReference type="PROSITE" id="PS50109"/>
    </source>
</evidence>
<dbReference type="InterPro" id="IPR005467">
    <property type="entry name" value="His_kinase_dom"/>
</dbReference>
<keyword evidence="5" id="KW-0808">Transferase</keyword>
<keyword evidence="8 11" id="KW-1133">Transmembrane helix</keyword>
<comment type="catalytic activity">
    <reaction evidence="1">
        <text>ATP + protein L-histidine = ADP + protein N-phospho-L-histidine.</text>
        <dbReference type="EC" id="2.7.13.3"/>
    </reaction>
</comment>
<keyword evidence="4" id="KW-0597">Phosphoprotein</keyword>
<evidence type="ECO:0000313" key="14">
    <source>
        <dbReference type="Proteomes" id="UP000193017"/>
    </source>
</evidence>
<dbReference type="Gene3D" id="3.30.565.10">
    <property type="entry name" value="Histidine kinase-like ATPase, C-terminal domain"/>
    <property type="match status" value="1"/>
</dbReference>
<dbReference type="STRING" id="1945662.B0A89_13295"/>
<evidence type="ECO:0000256" key="1">
    <source>
        <dbReference type="ARBA" id="ARBA00000085"/>
    </source>
</evidence>
<evidence type="ECO:0000256" key="9">
    <source>
        <dbReference type="ARBA" id="ARBA00023136"/>
    </source>
</evidence>
<comment type="subcellular location">
    <subcellularLocation>
        <location evidence="2">Membrane</location>
    </subcellularLocation>
</comment>
<dbReference type="GO" id="GO:0005886">
    <property type="term" value="C:plasma membrane"/>
    <property type="evidence" value="ECO:0007669"/>
    <property type="project" value="TreeGrafter"/>
</dbReference>
<dbReference type="PANTHER" id="PTHR45436:SF5">
    <property type="entry name" value="SENSOR HISTIDINE KINASE TRCS"/>
    <property type="match status" value="1"/>
</dbReference>
<proteinExistence type="predicted"/>
<protein>
    <recommendedName>
        <fullName evidence="3">histidine kinase</fullName>
        <ecNumber evidence="3">2.7.13.3</ecNumber>
    </recommendedName>
</protein>
<evidence type="ECO:0000256" key="8">
    <source>
        <dbReference type="ARBA" id="ARBA00022989"/>
    </source>
</evidence>
<evidence type="ECO:0000256" key="2">
    <source>
        <dbReference type="ARBA" id="ARBA00004370"/>
    </source>
</evidence>
<dbReference type="PRINTS" id="PR00344">
    <property type="entry name" value="BCTRLSENSOR"/>
</dbReference>
<dbReference type="Pfam" id="PF02518">
    <property type="entry name" value="HATPase_c"/>
    <property type="match status" value="1"/>
</dbReference>
<feature type="domain" description="Histidine kinase" evidence="12">
    <location>
        <begin position="244"/>
        <end position="438"/>
    </location>
</feature>
<dbReference type="InterPro" id="IPR050428">
    <property type="entry name" value="TCS_sensor_his_kinase"/>
</dbReference>
<dbReference type="AlphaFoldDB" id="A0A1W6D0A5"/>
<evidence type="ECO:0000256" key="7">
    <source>
        <dbReference type="ARBA" id="ARBA00022777"/>
    </source>
</evidence>
<keyword evidence="7 13" id="KW-0418">Kinase</keyword>
<keyword evidence="14" id="KW-1185">Reference proteome</keyword>
<dbReference type="GO" id="GO:0000160">
    <property type="term" value="P:phosphorelay signal transduction system"/>
    <property type="evidence" value="ECO:0007669"/>
    <property type="project" value="TreeGrafter"/>
</dbReference>
<gene>
    <name evidence="13" type="ORF">B0A89_13295</name>
</gene>
<reference evidence="13 14" key="1">
    <citation type="submission" date="2017-03" db="EMBL/GenBank/DDBJ databases">
        <title>Genome sequence of Paracoccus contaminans isolated from a water microcosm.</title>
        <authorList>
            <person name="Aurass P."/>
            <person name="Karste S."/>
            <person name="Trost E."/>
            <person name="Glaeser S.P."/>
            <person name="Kaempfer P."/>
            <person name="Flieger A."/>
        </authorList>
    </citation>
    <scope>NUCLEOTIDE SEQUENCE [LARGE SCALE GENOMIC DNA]</scope>
    <source>
        <strain evidence="14">RKI 16-01929T\LMG 29738T\CCM 8701T\CIP 111112T</strain>
    </source>
</reference>
<accession>A0A1W6D0A5</accession>
<evidence type="ECO:0000256" key="11">
    <source>
        <dbReference type="SAM" id="Phobius"/>
    </source>
</evidence>